<dbReference type="PANTHER" id="PTHR12174:SF23">
    <property type="entry name" value="MINOR HISTOCOMPATIBILITY ANTIGEN H13"/>
    <property type="match status" value="1"/>
</dbReference>
<feature type="compositionally biased region" description="Polar residues" evidence="3">
    <location>
        <begin position="92"/>
        <end position="117"/>
    </location>
</feature>
<dbReference type="PANTHER" id="PTHR12174">
    <property type="entry name" value="SIGNAL PEPTIDE PEPTIDASE"/>
    <property type="match status" value="1"/>
</dbReference>
<evidence type="ECO:0000256" key="4">
    <source>
        <dbReference type="SAM" id="Phobius"/>
    </source>
</evidence>
<keyword evidence="4" id="KW-1133">Transmembrane helix</keyword>
<reference evidence="5" key="1">
    <citation type="submission" date="2016-06" db="UniProtKB">
        <authorList>
            <consortium name="WormBaseParasite"/>
        </authorList>
    </citation>
    <scope>IDENTIFICATION</scope>
</reference>
<evidence type="ECO:0000256" key="3">
    <source>
        <dbReference type="SAM" id="MobiDB-lite"/>
    </source>
</evidence>
<evidence type="ECO:0000256" key="2">
    <source>
        <dbReference type="ARBA" id="ARBA00022824"/>
    </source>
</evidence>
<dbReference type="GO" id="GO:0033619">
    <property type="term" value="P:membrane protein proteolysis"/>
    <property type="evidence" value="ECO:0007669"/>
    <property type="project" value="TreeGrafter"/>
</dbReference>
<keyword evidence="4" id="KW-0812">Transmembrane</keyword>
<feature type="transmembrane region" description="Helical" evidence="4">
    <location>
        <begin position="30"/>
        <end position="53"/>
    </location>
</feature>
<protein>
    <submittedName>
        <fullName evidence="5">Peptidase A22B, signal peptide peptidase</fullName>
    </submittedName>
</protein>
<dbReference type="GO" id="GO:0098553">
    <property type="term" value="C:lumenal side of endoplasmic reticulum membrane"/>
    <property type="evidence" value="ECO:0007669"/>
    <property type="project" value="TreeGrafter"/>
</dbReference>
<dbReference type="GO" id="GO:0006465">
    <property type="term" value="P:signal peptide processing"/>
    <property type="evidence" value="ECO:0007669"/>
    <property type="project" value="TreeGrafter"/>
</dbReference>
<evidence type="ECO:0000256" key="1">
    <source>
        <dbReference type="ARBA" id="ARBA00004477"/>
    </source>
</evidence>
<keyword evidence="4" id="KW-0472">Membrane</keyword>
<comment type="subcellular location">
    <subcellularLocation>
        <location evidence="1">Endoplasmic reticulum membrane</location>
        <topology evidence="1">Multi-pass membrane protein</topology>
    </subcellularLocation>
</comment>
<dbReference type="GO" id="GO:0098554">
    <property type="term" value="C:cytoplasmic side of endoplasmic reticulum membrane"/>
    <property type="evidence" value="ECO:0007669"/>
    <property type="project" value="TreeGrafter"/>
</dbReference>
<proteinExistence type="predicted"/>
<name>A0A183B369_9TREM</name>
<dbReference type="WBParaSite" id="ECPE_0001369401-mRNA-1">
    <property type="protein sequence ID" value="ECPE_0001369401-mRNA-1"/>
    <property type="gene ID" value="ECPE_0001369401"/>
</dbReference>
<evidence type="ECO:0000313" key="5">
    <source>
        <dbReference type="WBParaSite" id="ECPE_0001369401-mRNA-1"/>
    </source>
</evidence>
<feature type="region of interest" description="Disordered" evidence="3">
    <location>
        <begin position="88"/>
        <end position="125"/>
    </location>
</feature>
<keyword evidence="2" id="KW-0256">Endoplasmic reticulum</keyword>
<dbReference type="InterPro" id="IPR007369">
    <property type="entry name" value="Peptidase_A22B_SPP"/>
</dbReference>
<dbReference type="AlphaFoldDB" id="A0A183B369"/>
<accession>A0A183B369</accession>
<dbReference type="GO" id="GO:0042500">
    <property type="term" value="F:aspartic endopeptidase activity, intramembrane cleaving"/>
    <property type="evidence" value="ECO:0007669"/>
    <property type="project" value="InterPro"/>
</dbReference>
<organism evidence="5">
    <name type="scientific">Echinostoma caproni</name>
    <dbReference type="NCBI Taxonomy" id="27848"/>
    <lineage>
        <taxon>Eukaryota</taxon>
        <taxon>Metazoa</taxon>
        <taxon>Spiralia</taxon>
        <taxon>Lophotrochozoa</taxon>
        <taxon>Platyhelminthes</taxon>
        <taxon>Trematoda</taxon>
        <taxon>Digenea</taxon>
        <taxon>Plagiorchiida</taxon>
        <taxon>Echinostomata</taxon>
        <taxon>Echinostomatoidea</taxon>
        <taxon>Echinostomatidae</taxon>
        <taxon>Echinostoma</taxon>
    </lineage>
</organism>
<dbReference type="Pfam" id="PF04258">
    <property type="entry name" value="Peptidase_A22B"/>
    <property type="match status" value="1"/>
</dbReference>
<sequence>LGLGDIVVPGIFIAMLLRFDVSLQRKDSKLYFYTGYIAYVVGLATTFIVMHVFKAAQSSQGSNLCDMHIHMLEYEVLIQLCYEDVPEHNETTQDSSTKPAKTTTVNKIPSSASGSANTDRKKKVN</sequence>